<protein>
    <submittedName>
        <fullName evidence="3">Uncharacterized protein</fullName>
    </submittedName>
</protein>
<dbReference type="RefSeq" id="WP_048640608.1">
    <property type="nucleotide sequence ID" value="NZ_CAXBGM010000039.1"/>
</dbReference>
<evidence type="ECO:0000313" key="3">
    <source>
        <dbReference type="EMBL" id="AKP50138.1"/>
    </source>
</evidence>
<accession>A0A0H4PBH0</accession>
<keyword evidence="2" id="KW-1133">Transmembrane helix</keyword>
<dbReference type="STRING" id="320787.CA2015_0675"/>
<evidence type="ECO:0000256" key="1">
    <source>
        <dbReference type="SAM" id="MobiDB-lite"/>
    </source>
</evidence>
<evidence type="ECO:0000256" key="2">
    <source>
        <dbReference type="SAM" id="Phobius"/>
    </source>
</evidence>
<keyword evidence="2" id="KW-0812">Transmembrane</keyword>
<keyword evidence="4" id="KW-1185">Reference proteome</keyword>
<gene>
    <name evidence="3" type="ORF">CA2015_0675</name>
</gene>
<feature type="transmembrane region" description="Helical" evidence="2">
    <location>
        <begin position="39"/>
        <end position="60"/>
    </location>
</feature>
<organism evidence="3 4">
    <name type="scientific">Cyclobacterium amurskyense</name>
    <dbReference type="NCBI Taxonomy" id="320787"/>
    <lineage>
        <taxon>Bacteria</taxon>
        <taxon>Pseudomonadati</taxon>
        <taxon>Bacteroidota</taxon>
        <taxon>Cytophagia</taxon>
        <taxon>Cytophagales</taxon>
        <taxon>Cyclobacteriaceae</taxon>
        <taxon>Cyclobacterium</taxon>
    </lineage>
</organism>
<feature type="region of interest" description="Disordered" evidence="1">
    <location>
        <begin position="97"/>
        <end position="117"/>
    </location>
</feature>
<name>A0A0H4PBH0_9BACT</name>
<evidence type="ECO:0000313" key="4">
    <source>
        <dbReference type="Proteomes" id="UP000036520"/>
    </source>
</evidence>
<sequence length="117" mass="13473">MKKINSIFQLLTALFFGIGLVYFLTYEKMWSSIPMTSEVVSWLLAGLVIYLITWGTSWGYTSSLNSRIKKVELEKKDLKAMVFDLERGMKADQIVKKPEVSQDDVEPSSIKPRENFK</sequence>
<dbReference type="OrthoDB" id="839535at2"/>
<dbReference type="AlphaFoldDB" id="A0A0H4PBH0"/>
<dbReference type="KEGG" id="camu:CA2015_0675"/>
<proteinExistence type="predicted"/>
<dbReference type="EMBL" id="CP012040">
    <property type="protein sequence ID" value="AKP50138.1"/>
    <property type="molecule type" value="Genomic_DNA"/>
</dbReference>
<keyword evidence="2" id="KW-0472">Membrane</keyword>
<reference evidence="3 4" key="1">
    <citation type="submission" date="2015-07" db="EMBL/GenBank/DDBJ databases">
        <authorList>
            <person name="Kim K.M."/>
        </authorList>
    </citation>
    <scope>NUCLEOTIDE SEQUENCE [LARGE SCALE GENOMIC DNA]</scope>
    <source>
        <strain evidence="3 4">KCTC 12363</strain>
    </source>
</reference>
<dbReference type="Proteomes" id="UP000036520">
    <property type="component" value="Chromosome"/>
</dbReference>